<dbReference type="InterPro" id="IPR036282">
    <property type="entry name" value="Glutathione-S-Trfase_C_sf"/>
</dbReference>
<dbReference type="EMBL" id="JAPEUY010000012">
    <property type="protein sequence ID" value="KAJ4367272.1"/>
    <property type="molecule type" value="Genomic_DNA"/>
</dbReference>
<evidence type="ECO:0008006" key="5">
    <source>
        <dbReference type="Google" id="ProtNLM"/>
    </source>
</evidence>
<reference evidence="3" key="1">
    <citation type="submission" date="2022-10" db="EMBL/GenBank/DDBJ databases">
        <title>Tapping the CABI collections for fungal endophytes: first genome assemblies for Collariella, Neodidymelliopsis, Ascochyta clinopodiicola, Didymella pomorum, Didymosphaeria variabile, Neocosmospora piperis and Neocucurbitaria cava.</title>
        <authorList>
            <person name="Hill R."/>
        </authorList>
    </citation>
    <scope>NUCLEOTIDE SEQUENCE</scope>
    <source>
        <strain evidence="3">IMI 356814</strain>
    </source>
</reference>
<name>A0A9W9CK98_9PLEO</name>
<dbReference type="InterPro" id="IPR054416">
    <property type="entry name" value="GST_UstS-like_C"/>
</dbReference>
<feature type="domain" description="GST N-terminal" evidence="1">
    <location>
        <begin position="18"/>
        <end position="94"/>
    </location>
</feature>
<accession>A0A9W9CK98</accession>
<dbReference type="Gene3D" id="1.20.1050.10">
    <property type="match status" value="1"/>
</dbReference>
<dbReference type="InterPro" id="IPR004045">
    <property type="entry name" value="Glutathione_S-Trfase_N"/>
</dbReference>
<dbReference type="Pfam" id="PF13409">
    <property type="entry name" value="GST_N_2"/>
    <property type="match status" value="1"/>
</dbReference>
<gene>
    <name evidence="3" type="ORF">N0V83_006853</name>
</gene>
<dbReference type="SUPFAM" id="SSF47616">
    <property type="entry name" value="GST C-terminal domain-like"/>
    <property type="match status" value="1"/>
</dbReference>
<keyword evidence="4" id="KW-1185">Reference proteome</keyword>
<feature type="domain" description="Glutathione S-transferase UstS-like C-terminal" evidence="2">
    <location>
        <begin position="116"/>
        <end position="212"/>
    </location>
</feature>
<protein>
    <recommendedName>
        <fullName evidence="5">Glutathione S-transferase</fullName>
    </recommendedName>
</protein>
<dbReference type="Gene3D" id="3.40.30.10">
    <property type="entry name" value="Glutaredoxin"/>
    <property type="match status" value="1"/>
</dbReference>
<comment type="caution">
    <text evidence="3">The sequence shown here is derived from an EMBL/GenBank/DDBJ whole genome shotgun (WGS) entry which is preliminary data.</text>
</comment>
<sequence length="240" mass="27449">MSSQVVLYDLPSQQGTSWSLNPWKTRMILNYKGIDYKTEWVEYPDLAPKFKSVGLPPNDKNAPGYFSDYSSPAIRYADGSYGMDSWPIAQELEKRYPSQSLHLDDPIVVHVRDHISKLVGPLFLHVIPKVPFLLPKPSADYFYETRAKMFGAPVQEAAKGAKEEDWEKAKEPAKEVGDLLRKNGGPFFLGETVSYADFIFVSLLQFLKRVDDSVFQRYLALDPTFPKIFEASKQWLQKED</sequence>
<proteinExistence type="predicted"/>
<evidence type="ECO:0000313" key="3">
    <source>
        <dbReference type="EMBL" id="KAJ4367272.1"/>
    </source>
</evidence>
<dbReference type="OrthoDB" id="4951845at2759"/>
<dbReference type="InterPro" id="IPR036249">
    <property type="entry name" value="Thioredoxin-like_sf"/>
</dbReference>
<dbReference type="Proteomes" id="UP001140560">
    <property type="component" value="Unassembled WGS sequence"/>
</dbReference>
<evidence type="ECO:0000259" key="2">
    <source>
        <dbReference type="Pfam" id="PF22041"/>
    </source>
</evidence>
<dbReference type="AlphaFoldDB" id="A0A9W9CK98"/>
<dbReference type="SUPFAM" id="SSF52833">
    <property type="entry name" value="Thioredoxin-like"/>
    <property type="match status" value="1"/>
</dbReference>
<organism evidence="3 4">
    <name type="scientific">Neocucurbitaria cava</name>
    <dbReference type="NCBI Taxonomy" id="798079"/>
    <lineage>
        <taxon>Eukaryota</taxon>
        <taxon>Fungi</taxon>
        <taxon>Dikarya</taxon>
        <taxon>Ascomycota</taxon>
        <taxon>Pezizomycotina</taxon>
        <taxon>Dothideomycetes</taxon>
        <taxon>Pleosporomycetidae</taxon>
        <taxon>Pleosporales</taxon>
        <taxon>Pleosporineae</taxon>
        <taxon>Cucurbitariaceae</taxon>
        <taxon>Neocucurbitaria</taxon>
    </lineage>
</organism>
<dbReference type="Pfam" id="PF22041">
    <property type="entry name" value="GST_C_7"/>
    <property type="match status" value="1"/>
</dbReference>
<evidence type="ECO:0000313" key="4">
    <source>
        <dbReference type="Proteomes" id="UP001140560"/>
    </source>
</evidence>
<evidence type="ECO:0000259" key="1">
    <source>
        <dbReference type="Pfam" id="PF13409"/>
    </source>
</evidence>